<evidence type="ECO:0000313" key="7">
    <source>
        <dbReference type="Proteomes" id="UP000030392"/>
    </source>
</evidence>
<evidence type="ECO:0000256" key="4">
    <source>
        <dbReference type="ARBA" id="ARBA00023136"/>
    </source>
</evidence>
<dbReference type="AlphaFoldDB" id="A0A0A2C0Z2"/>
<accession>A0A0A2C0Z2</accession>
<dbReference type="PANTHER" id="PTHR43847">
    <property type="entry name" value="BLL3993 PROTEIN"/>
    <property type="match status" value="1"/>
</dbReference>
<comment type="subcellular location">
    <subcellularLocation>
        <location evidence="1">Endomembrane system</location>
        <topology evidence="1">Multi-pass membrane protein</topology>
    </subcellularLocation>
</comment>
<dbReference type="PANTHER" id="PTHR43847:SF1">
    <property type="entry name" value="BLL3993 PROTEIN"/>
    <property type="match status" value="1"/>
</dbReference>
<feature type="transmembrane region" description="Helical" evidence="5">
    <location>
        <begin position="120"/>
        <end position="147"/>
    </location>
</feature>
<evidence type="ECO:0000256" key="2">
    <source>
        <dbReference type="ARBA" id="ARBA00022692"/>
    </source>
</evidence>
<reference evidence="7" key="1">
    <citation type="journal article" date="2014" name="Sci. Data">
        <title>Genomes of diverse isolates of the marine cyanobacterium Prochlorococcus.</title>
        <authorList>
            <person name="Biller S."/>
            <person name="Berube P."/>
            <person name="Thompson J."/>
            <person name="Kelly L."/>
            <person name="Roggensack S."/>
            <person name="Awad L."/>
            <person name="Roache-Johnson K."/>
            <person name="Ding H."/>
            <person name="Giovannoni S.J."/>
            <person name="Moore L.R."/>
            <person name="Chisholm S.W."/>
        </authorList>
    </citation>
    <scope>NUCLEOTIDE SEQUENCE [LARGE SCALE GENOMIC DNA]</scope>
    <source>
        <strain evidence="7">PAC1</strain>
    </source>
</reference>
<dbReference type="InterPro" id="IPR052527">
    <property type="entry name" value="Metal_cation-efflux_comp"/>
</dbReference>
<gene>
    <name evidence="6" type="ORF">EV03_1480</name>
</gene>
<keyword evidence="4 5" id="KW-0472">Membrane</keyword>
<dbReference type="EMBL" id="JNAX01000014">
    <property type="protein sequence ID" value="KGG20016.1"/>
    <property type="molecule type" value="Genomic_DNA"/>
</dbReference>
<dbReference type="InterPro" id="IPR007318">
    <property type="entry name" value="Phopholipid_MeTrfase"/>
</dbReference>
<evidence type="ECO:0000256" key="3">
    <source>
        <dbReference type="ARBA" id="ARBA00022989"/>
    </source>
</evidence>
<keyword evidence="3 5" id="KW-1133">Transmembrane helix</keyword>
<dbReference type="GO" id="GO:0012505">
    <property type="term" value="C:endomembrane system"/>
    <property type="evidence" value="ECO:0007669"/>
    <property type="project" value="UniProtKB-SubCell"/>
</dbReference>
<proteinExistence type="predicted"/>
<sequence length="186" mass="21709">MRLNKSNHIKNIKTVLSRWGFSKQGLLKNSKGEWYLFSQILLILLHFIPPYPKIENTEFAINTFFVVIGLTKSIQGLIIVIKAFLDLGENLTPLPYPMNESTLIKNNSYKNVRHPLYKGLLFISLGICIFSLSLIHLCLLILLAYILKIKALKEEESLKIKFPEYKKYIKEVPAIIKHIKYLDWRY</sequence>
<name>A0A0A2C0Z2_PROMR</name>
<keyword evidence="2 5" id="KW-0812">Transmembrane</keyword>
<dbReference type="Proteomes" id="UP000030392">
    <property type="component" value="Unassembled WGS sequence"/>
</dbReference>
<feature type="transmembrane region" description="Helical" evidence="5">
    <location>
        <begin position="64"/>
        <end position="85"/>
    </location>
</feature>
<dbReference type="RefSeq" id="WP_036906547.1">
    <property type="nucleotide sequence ID" value="NZ_CP138967.1"/>
</dbReference>
<dbReference type="Gene3D" id="1.20.120.1630">
    <property type="match status" value="1"/>
</dbReference>
<comment type="caution">
    <text evidence="6">The sequence shown here is derived from an EMBL/GenBank/DDBJ whole genome shotgun (WGS) entry which is preliminary data.</text>
</comment>
<evidence type="ECO:0008006" key="8">
    <source>
        <dbReference type="Google" id="ProtNLM"/>
    </source>
</evidence>
<evidence type="ECO:0000313" key="6">
    <source>
        <dbReference type="EMBL" id="KGG20016.1"/>
    </source>
</evidence>
<protein>
    <recommendedName>
        <fullName evidence="8">S-isoprenylcysteine methyltransferase</fullName>
    </recommendedName>
</protein>
<organism evidence="6 7">
    <name type="scientific">Prochlorococcus marinus str. PAC1</name>
    <dbReference type="NCBI Taxonomy" id="59924"/>
    <lineage>
        <taxon>Bacteria</taxon>
        <taxon>Bacillati</taxon>
        <taxon>Cyanobacteriota</taxon>
        <taxon>Cyanophyceae</taxon>
        <taxon>Synechococcales</taxon>
        <taxon>Prochlorococcaceae</taxon>
        <taxon>Prochlorococcus</taxon>
    </lineage>
</organism>
<evidence type="ECO:0000256" key="5">
    <source>
        <dbReference type="SAM" id="Phobius"/>
    </source>
</evidence>
<evidence type="ECO:0000256" key="1">
    <source>
        <dbReference type="ARBA" id="ARBA00004127"/>
    </source>
</evidence>
<dbReference type="Pfam" id="PF04191">
    <property type="entry name" value="PEMT"/>
    <property type="match status" value="1"/>
</dbReference>